<dbReference type="EMBL" id="GL734113">
    <property type="protein sequence ID" value="EFX61800.1"/>
    <property type="molecule type" value="Genomic_DNA"/>
</dbReference>
<accession>E9I2I0</accession>
<reference evidence="1 2" key="1">
    <citation type="journal article" date="2011" name="Science">
        <title>The ecoresponsive genome of Daphnia pulex.</title>
        <authorList>
            <person name="Colbourne J.K."/>
            <person name="Pfrender M.E."/>
            <person name="Gilbert D."/>
            <person name="Thomas W.K."/>
            <person name="Tucker A."/>
            <person name="Oakley T.H."/>
            <person name="Tokishita S."/>
            <person name="Aerts A."/>
            <person name="Arnold G.J."/>
            <person name="Basu M.K."/>
            <person name="Bauer D.J."/>
            <person name="Caceres C.E."/>
            <person name="Carmel L."/>
            <person name="Casola C."/>
            <person name="Choi J.H."/>
            <person name="Detter J.C."/>
            <person name="Dong Q."/>
            <person name="Dusheyko S."/>
            <person name="Eads B.D."/>
            <person name="Frohlich T."/>
            <person name="Geiler-Samerotte K.A."/>
            <person name="Gerlach D."/>
            <person name="Hatcher P."/>
            <person name="Jogdeo S."/>
            <person name="Krijgsveld J."/>
            <person name="Kriventseva E.V."/>
            <person name="Kultz D."/>
            <person name="Laforsch C."/>
            <person name="Lindquist E."/>
            <person name="Lopez J."/>
            <person name="Manak J.R."/>
            <person name="Muller J."/>
            <person name="Pangilinan J."/>
            <person name="Patwardhan R.P."/>
            <person name="Pitluck S."/>
            <person name="Pritham E.J."/>
            <person name="Rechtsteiner A."/>
            <person name="Rho M."/>
            <person name="Rogozin I.B."/>
            <person name="Sakarya O."/>
            <person name="Salamov A."/>
            <person name="Schaack S."/>
            <person name="Shapiro H."/>
            <person name="Shiga Y."/>
            <person name="Skalitzky C."/>
            <person name="Smith Z."/>
            <person name="Souvorov A."/>
            <person name="Sung W."/>
            <person name="Tang Z."/>
            <person name="Tsuchiya D."/>
            <person name="Tu H."/>
            <person name="Vos H."/>
            <person name="Wang M."/>
            <person name="Wolf Y.I."/>
            <person name="Yamagata H."/>
            <person name="Yamada T."/>
            <person name="Ye Y."/>
            <person name="Shaw J.R."/>
            <person name="Andrews J."/>
            <person name="Crease T.J."/>
            <person name="Tang H."/>
            <person name="Lucas S.M."/>
            <person name="Robertson H.M."/>
            <person name="Bork P."/>
            <person name="Koonin E.V."/>
            <person name="Zdobnov E.M."/>
            <person name="Grigoriev I.V."/>
            <person name="Lynch M."/>
            <person name="Boore J.L."/>
        </authorList>
    </citation>
    <scope>NUCLEOTIDE SEQUENCE [LARGE SCALE GENOMIC DNA]</scope>
</reference>
<dbReference type="KEGG" id="dpx:DAPPUDRAFT_338097"/>
<name>E9I2I0_DAPPU</name>
<gene>
    <name evidence="1" type="ORF">DAPPUDRAFT_338097</name>
</gene>
<dbReference type="AlphaFoldDB" id="E9I2I0"/>
<dbReference type="InParanoid" id="E9I2I0"/>
<dbReference type="Proteomes" id="UP000000305">
    <property type="component" value="Unassembled WGS sequence"/>
</dbReference>
<proteinExistence type="predicted"/>
<keyword evidence="2" id="KW-1185">Reference proteome</keyword>
<evidence type="ECO:0000313" key="1">
    <source>
        <dbReference type="EMBL" id="EFX61800.1"/>
    </source>
</evidence>
<dbReference type="HOGENOM" id="CLU_2361839_0_0_1"/>
<organism evidence="1 2">
    <name type="scientific">Daphnia pulex</name>
    <name type="common">Water flea</name>
    <dbReference type="NCBI Taxonomy" id="6669"/>
    <lineage>
        <taxon>Eukaryota</taxon>
        <taxon>Metazoa</taxon>
        <taxon>Ecdysozoa</taxon>
        <taxon>Arthropoda</taxon>
        <taxon>Crustacea</taxon>
        <taxon>Branchiopoda</taxon>
        <taxon>Diplostraca</taxon>
        <taxon>Cladocera</taxon>
        <taxon>Anomopoda</taxon>
        <taxon>Daphniidae</taxon>
        <taxon>Daphnia</taxon>
    </lineage>
</organism>
<evidence type="ECO:0000313" key="2">
    <source>
        <dbReference type="Proteomes" id="UP000000305"/>
    </source>
</evidence>
<protein>
    <submittedName>
        <fullName evidence="1">Uncharacterized protein</fullName>
    </submittedName>
</protein>
<sequence>MTGHMKIQKEAEQRLVLVSDFHEPLTGPLRSGVRTFYEGFLDSPLNREIEERYGPMFSKEPPMIAFRAGRSLGSMLGPIFKKGPTVPTIRSEKSLN</sequence>